<organism evidence="1 2">
    <name type="scientific">Dreissena polymorpha</name>
    <name type="common">Zebra mussel</name>
    <name type="synonym">Mytilus polymorpha</name>
    <dbReference type="NCBI Taxonomy" id="45954"/>
    <lineage>
        <taxon>Eukaryota</taxon>
        <taxon>Metazoa</taxon>
        <taxon>Spiralia</taxon>
        <taxon>Lophotrochozoa</taxon>
        <taxon>Mollusca</taxon>
        <taxon>Bivalvia</taxon>
        <taxon>Autobranchia</taxon>
        <taxon>Heteroconchia</taxon>
        <taxon>Euheterodonta</taxon>
        <taxon>Imparidentia</taxon>
        <taxon>Neoheterodontei</taxon>
        <taxon>Myida</taxon>
        <taxon>Dreissenoidea</taxon>
        <taxon>Dreissenidae</taxon>
        <taxon>Dreissena</taxon>
    </lineage>
</organism>
<sequence>MLQSTINYWNNGIPIPIVAGHLAQSKDNYIGDGTFIVNKKHQVLLSTNITRMSNVDGAILLKKEHEHFEPEEDIFISDLSGLGDISLSGPAVQMFKSDNVFALYCP</sequence>
<reference evidence="1" key="2">
    <citation type="submission" date="2020-11" db="EMBL/GenBank/DDBJ databases">
        <authorList>
            <person name="McCartney M.A."/>
            <person name="Auch B."/>
            <person name="Kono T."/>
            <person name="Mallez S."/>
            <person name="Becker A."/>
            <person name="Gohl D.M."/>
            <person name="Silverstein K.A.T."/>
            <person name="Koren S."/>
            <person name="Bechman K.B."/>
            <person name="Herman A."/>
            <person name="Abrahante J.E."/>
            <person name="Garbe J."/>
        </authorList>
    </citation>
    <scope>NUCLEOTIDE SEQUENCE</scope>
    <source>
        <strain evidence="1">Duluth1</strain>
        <tissue evidence="1">Whole animal</tissue>
    </source>
</reference>
<accession>A0A9D4JE10</accession>
<reference evidence="1" key="1">
    <citation type="journal article" date="2019" name="bioRxiv">
        <title>The Genome of the Zebra Mussel, Dreissena polymorpha: A Resource for Invasive Species Research.</title>
        <authorList>
            <person name="McCartney M.A."/>
            <person name="Auch B."/>
            <person name="Kono T."/>
            <person name="Mallez S."/>
            <person name="Zhang Y."/>
            <person name="Obille A."/>
            <person name="Becker A."/>
            <person name="Abrahante J.E."/>
            <person name="Garbe J."/>
            <person name="Badalamenti J.P."/>
            <person name="Herman A."/>
            <person name="Mangelson H."/>
            <person name="Liachko I."/>
            <person name="Sullivan S."/>
            <person name="Sone E.D."/>
            <person name="Koren S."/>
            <person name="Silverstein K.A.T."/>
            <person name="Beckman K.B."/>
            <person name="Gohl D.M."/>
        </authorList>
    </citation>
    <scope>NUCLEOTIDE SEQUENCE</scope>
    <source>
        <strain evidence="1">Duluth1</strain>
        <tissue evidence="1">Whole animal</tissue>
    </source>
</reference>
<keyword evidence="2" id="KW-1185">Reference proteome</keyword>
<dbReference type="AlphaFoldDB" id="A0A9D4JE10"/>
<name>A0A9D4JE10_DREPO</name>
<evidence type="ECO:0000313" key="2">
    <source>
        <dbReference type="Proteomes" id="UP000828390"/>
    </source>
</evidence>
<gene>
    <name evidence="1" type="ORF">DPMN_136693</name>
</gene>
<evidence type="ECO:0000313" key="1">
    <source>
        <dbReference type="EMBL" id="KAH3808340.1"/>
    </source>
</evidence>
<dbReference type="EMBL" id="JAIWYP010000006">
    <property type="protein sequence ID" value="KAH3808340.1"/>
    <property type="molecule type" value="Genomic_DNA"/>
</dbReference>
<comment type="caution">
    <text evidence="1">The sequence shown here is derived from an EMBL/GenBank/DDBJ whole genome shotgun (WGS) entry which is preliminary data.</text>
</comment>
<proteinExistence type="predicted"/>
<dbReference type="Proteomes" id="UP000828390">
    <property type="component" value="Unassembled WGS sequence"/>
</dbReference>
<protein>
    <submittedName>
        <fullName evidence="1">Uncharacterized protein</fullName>
    </submittedName>
</protein>